<keyword evidence="7" id="KW-0418">Kinase</keyword>
<keyword evidence="12" id="KW-0762">Sugar transport</keyword>
<dbReference type="Proteomes" id="UP000698335">
    <property type="component" value="Unassembled WGS sequence"/>
</dbReference>
<feature type="domain" description="PTS EIIA type-2" evidence="11">
    <location>
        <begin position="5"/>
        <end position="152"/>
    </location>
</feature>
<dbReference type="GO" id="GO:0016301">
    <property type="term" value="F:kinase activity"/>
    <property type="evidence" value="ECO:0007669"/>
    <property type="project" value="UniProtKB-KW"/>
</dbReference>
<evidence type="ECO:0000256" key="10">
    <source>
        <dbReference type="ARBA" id="ARBA00042072"/>
    </source>
</evidence>
<dbReference type="PANTHER" id="PTHR36203:SF1">
    <property type="entry name" value="ASCORBATE-SPECIFIC PTS SYSTEM EIIA COMPONENT"/>
    <property type="match status" value="1"/>
</dbReference>
<keyword evidence="3" id="KW-0963">Cytoplasm</keyword>
<dbReference type="Gene3D" id="3.40.930.10">
    <property type="entry name" value="Mannitol-specific EII, Chain A"/>
    <property type="match status" value="1"/>
</dbReference>
<dbReference type="PROSITE" id="PS51094">
    <property type="entry name" value="PTS_EIIA_TYPE_2"/>
    <property type="match status" value="1"/>
</dbReference>
<dbReference type="GO" id="GO:0005737">
    <property type="term" value="C:cytoplasm"/>
    <property type="evidence" value="ECO:0007669"/>
    <property type="project" value="UniProtKB-SubCell"/>
</dbReference>
<evidence type="ECO:0000256" key="3">
    <source>
        <dbReference type="ARBA" id="ARBA00022490"/>
    </source>
</evidence>
<evidence type="ECO:0000256" key="2">
    <source>
        <dbReference type="ARBA" id="ARBA00022448"/>
    </source>
</evidence>
<keyword evidence="2" id="KW-0813">Transport</keyword>
<dbReference type="AlphaFoldDB" id="A0A930W3C5"/>
<dbReference type="SUPFAM" id="SSF55804">
    <property type="entry name" value="Phoshotransferase/anion transport protein"/>
    <property type="match status" value="1"/>
</dbReference>
<keyword evidence="6" id="KW-0598">Phosphotransferase system</keyword>
<name>A0A930W3C5_9ACTN</name>
<dbReference type="Pfam" id="PF00359">
    <property type="entry name" value="PTS_EIIA_2"/>
    <property type="match status" value="1"/>
</dbReference>
<proteinExistence type="predicted"/>
<evidence type="ECO:0000256" key="8">
    <source>
        <dbReference type="ARBA" id="ARBA00037387"/>
    </source>
</evidence>
<evidence type="ECO:0000256" key="6">
    <source>
        <dbReference type="ARBA" id="ARBA00022683"/>
    </source>
</evidence>
<comment type="function">
    <text evidence="8">The phosphoenolpyruvate-dependent sugar phosphotransferase system (sugar PTS), a major carbohydrate active transport system, catalyzes the phosphorylation of incoming sugar substrates concomitantly with their translocation across the cell membrane. The enzyme II UlaABC PTS system is involved in ascorbate transport.</text>
</comment>
<comment type="subcellular location">
    <subcellularLocation>
        <location evidence="1">Cytoplasm</location>
    </subcellularLocation>
</comment>
<organism evidence="12 13">
    <name type="scientific">Lancefieldella rimae</name>
    <dbReference type="NCBI Taxonomy" id="1383"/>
    <lineage>
        <taxon>Bacteria</taxon>
        <taxon>Bacillati</taxon>
        <taxon>Actinomycetota</taxon>
        <taxon>Coriobacteriia</taxon>
        <taxon>Coriobacteriales</taxon>
        <taxon>Atopobiaceae</taxon>
        <taxon>Lancefieldella</taxon>
    </lineage>
</organism>
<keyword evidence="4" id="KW-0597">Phosphoprotein</keyword>
<gene>
    <name evidence="12" type="ORF">HXK26_07230</name>
</gene>
<evidence type="ECO:0000313" key="12">
    <source>
        <dbReference type="EMBL" id="MBF4808467.1"/>
    </source>
</evidence>
<evidence type="ECO:0000256" key="5">
    <source>
        <dbReference type="ARBA" id="ARBA00022679"/>
    </source>
</evidence>
<sequence length="152" mass="17081">MLLRDIYEAHHYAFTKGPLTWEESIHECCKPLEADGTVPSDYADDIIECIHKFGPYIVIVPNVAMPHSTARIGQSGKTAIGFMHCDTPVSFADDDEEKQVKTFFTLSATDQDAHLKNMQNLVAVLMNETVLERLKNIKSPEELLEIDAMLSE</sequence>
<dbReference type="PANTHER" id="PTHR36203">
    <property type="entry name" value="ASCORBATE-SPECIFIC PTS SYSTEM EIIA COMPONENT"/>
    <property type="match status" value="1"/>
</dbReference>
<dbReference type="GO" id="GO:0009401">
    <property type="term" value="P:phosphoenolpyruvate-dependent sugar phosphotransferase system"/>
    <property type="evidence" value="ECO:0007669"/>
    <property type="project" value="UniProtKB-KW"/>
</dbReference>
<evidence type="ECO:0000259" key="11">
    <source>
        <dbReference type="PROSITE" id="PS51094"/>
    </source>
</evidence>
<dbReference type="CDD" id="cd00211">
    <property type="entry name" value="PTS_IIA_fru"/>
    <property type="match status" value="1"/>
</dbReference>
<protein>
    <recommendedName>
        <fullName evidence="9">Ascorbate-specific PTS system EIIA component</fullName>
    </recommendedName>
    <alternativeName>
        <fullName evidence="10">Ascorbate-specific phosphotransferase enzyme IIA component</fullName>
    </alternativeName>
</protein>
<dbReference type="InterPro" id="IPR016152">
    <property type="entry name" value="PTrfase/Anion_transptr"/>
</dbReference>
<reference evidence="12" key="1">
    <citation type="submission" date="2020-04" db="EMBL/GenBank/DDBJ databases">
        <title>Deep metagenomics examines the oral microbiome during advanced dental caries in children, revealing novel taxa and co-occurrences with host molecules.</title>
        <authorList>
            <person name="Baker J.L."/>
            <person name="Morton J.T."/>
            <person name="Dinis M."/>
            <person name="Alvarez R."/>
            <person name="Tran N.C."/>
            <person name="Knight R."/>
            <person name="Edlund A."/>
        </authorList>
    </citation>
    <scope>NUCLEOTIDE SEQUENCE</scope>
    <source>
        <strain evidence="12">JCVI_38_bin.5</strain>
    </source>
</reference>
<accession>A0A930W3C5</accession>
<evidence type="ECO:0000256" key="7">
    <source>
        <dbReference type="ARBA" id="ARBA00022777"/>
    </source>
</evidence>
<comment type="caution">
    <text evidence="12">The sequence shown here is derived from an EMBL/GenBank/DDBJ whole genome shotgun (WGS) entry which is preliminary data.</text>
</comment>
<evidence type="ECO:0000256" key="9">
    <source>
        <dbReference type="ARBA" id="ARBA00041175"/>
    </source>
</evidence>
<evidence type="ECO:0000313" key="13">
    <source>
        <dbReference type="Proteomes" id="UP000698335"/>
    </source>
</evidence>
<evidence type="ECO:0000256" key="1">
    <source>
        <dbReference type="ARBA" id="ARBA00004496"/>
    </source>
</evidence>
<dbReference type="EMBL" id="JABZGW010000389">
    <property type="protein sequence ID" value="MBF4808467.1"/>
    <property type="molecule type" value="Genomic_DNA"/>
</dbReference>
<evidence type="ECO:0000256" key="4">
    <source>
        <dbReference type="ARBA" id="ARBA00022553"/>
    </source>
</evidence>
<dbReference type="InterPro" id="IPR051351">
    <property type="entry name" value="Ascorbate-PTS_EIIA_comp"/>
</dbReference>
<keyword evidence="5" id="KW-0808">Transferase</keyword>
<dbReference type="InterPro" id="IPR002178">
    <property type="entry name" value="PTS_EIIA_type-2_dom"/>
</dbReference>